<dbReference type="Pfam" id="PF00126">
    <property type="entry name" value="HTH_1"/>
    <property type="match status" value="1"/>
</dbReference>
<evidence type="ECO:0000256" key="4">
    <source>
        <dbReference type="ARBA" id="ARBA00023163"/>
    </source>
</evidence>
<keyword evidence="4" id="KW-0804">Transcription</keyword>
<dbReference type="PANTHER" id="PTHR30419:SF8">
    <property type="entry name" value="NITROGEN ASSIMILATION TRANSCRIPTIONAL ACTIVATOR-RELATED"/>
    <property type="match status" value="1"/>
</dbReference>
<dbReference type="InterPro" id="IPR036390">
    <property type="entry name" value="WH_DNA-bd_sf"/>
</dbReference>
<keyword evidence="2" id="KW-0805">Transcription regulation</keyword>
<keyword evidence="3" id="KW-0238">DNA-binding</keyword>
<proteinExistence type="inferred from homology"/>
<dbReference type="Pfam" id="PF03466">
    <property type="entry name" value="LysR_substrate"/>
    <property type="match status" value="1"/>
</dbReference>
<dbReference type="SUPFAM" id="SSF46785">
    <property type="entry name" value="Winged helix' DNA-binding domain"/>
    <property type="match status" value="1"/>
</dbReference>
<dbReference type="PRINTS" id="PR00039">
    <property type="entry name" value="HTHLYSR"/>
</dbReference>
<protein>
    <submittedName>
        <fullName evidence="6">LysR family transcriptional regulator</fullName>
    </submittedName>
</protein>
<dbReference type="EMBL" id="JADQAZ010000001">
    <property type="protein sequence ID" value="MBT0956102.1"/>
    <property type="molecule type" value="Genomic_DNA"/>
</dbReference>
<accession>A0AAP2CN13</accession>
<keyword evidence="7" id="KW-1185">Reference proteome</keyword>
<evidence type="ECO:0000313" key="7">
    <source>
        <dbReference type="Proteomes" id="UP001315686"/>
    </source>
</evidence>
<dbReference type="GO" id="GO:0003700">
    <property type="term" value="F:DNA-binding transcription factor activity"/>
    <property type="evidence" value="ECO:0007669"/>
    <property type="project" value="InterPro"/>
</dbReference>
<dbReference type="PANTHER" id="PTHR30419">
    <property type="entry name" value="HTH-TYPE TRANSCRIPTIONAL REGULATOR YBHD"/>
    <property type="match status" value="1"/>
</dbReference>
<dbReference type="InterPro" id="IPR005119">
    <property type="entry name" value="LysR_subst-bd"/>
</dbReference>
<evidence type="ECO:0000256" key="1">
    <source>
        <dbReference type="ARBA" id="ARBA00009437"/>
    </source>
</evidence>
<dbReference type="InterPro" id="IPR050950">
    <property type="entry name" value="HTH-type_LysR_regulators"/>
</dbReference>
<dbReference type="GO" id="GO:0003677">
    <property type="term" value="F:DNA binding"/>
    <property type="evidence" value="ECO:0007669"/>
    <property type="project" value="UniProtKB-KW"/>
</dbReference>
<organism evidence="6 7">
    <name type="scientific">Harenicola maris</name>
    <dbReference type="NCBI Taxonomy" id="2841044"/>
    <lineage>
        <taxon>Bacteria</taxon>
        <taxon>Pseudomonadati</taxon>
        <taxon>Pseudomonadota</taxon>
        <taxon>Alphaproteobacteria</taxon>
        <taxon>Rhodobacterales</taxon>
        <taxon>Paracoccaceae</taxon>
        <taxon>Harenicola</taxon>
    </lineage>
</organism>
<comment type="similarity">
    <text evidence="1">Belongs to the LysR transcriptional regulatory family.</text>
</comment>
<dbReference type="RefSeq" id="WP_327792316.1">
    <property type="nucleotide sequence ID" value="NZ_JADQAZ010000001.1"/>
</dbReference>
<sequence>MQLESRQIRHLAAIGEHGTFVAAAKALGLSQPALSLSIQRLEDILKVALVERGRNGARLTEPGRLLAQRSQEIDQTMAAVLREIELSTQGIKGKLRIGGTPLATSSTIPMVIAEILKQTPDVEFEIFEQTDEDLIENLDRGLLDIAICAAWQMPEDGPHDFAPLFQAKTVLAMRPDNPLAQHSSLSLDQLQGEMWALPPSGGSFRKQIDALYVTNGWVYPKRMIETSTIATLLKIVRKTDAISLLSRQLIVDELELGLLKCIEIDHQLAPRTFGILTRNDRAMTSLGRLFHDAAIELGRAQG</sequence>
<dbReference type="Gene3D" id="3.40.190.290">
    <property type="match status" value="1"/>
</dbReference>
<evidence type="ECO:0000313" key="6">
    <source>
        <dbReference type="EMBL" id="MBT0956102.1"/>
    </source>
</evidence>
<dbReference type="Proteomes" id="UP001315686">
    <property type="component" value="Unassembled WGS sequence"/>
</dbReference>
<dbReference type="GO" id="GO:0005829">
    <property type="term" value="C:cytosol"/>
    <property type="evidence" value="ECO:0007669"/>
    <property type="project" value="TreeGrafter"/>
</dbReference>
<dbReference type="SUPFAM" id="SSF53850">
    <property type="entry name" value="Periplasmic binding protein-like II"/>
    <property type="match status" value="1"/>
</dbReference>
<evidence type="ECO:0000256" key="2">
    <source>
        <dbReference type="ARBA" id="ARBA00023015"/>
    </source>
</evidence>
<dbReference type="InterPro" id="IPR000847">
    <property type="entry name" value="LysR_HTH_N"/>
</dbReference>
<dbReference type="AlphaFoldDB" id="A0AAP2CN13"/>
<name>A0AAP2CN13_9RHOB</name>
<evidence type="ECO:0000259" key="5">
    <source>
        <dbReference type="PROSITE" id="PS50931"/>
    </source>
</evidence>
<gene>
    <name evidence="6" type="ORF">IV417_01780</name>
</gene>
<evidence type="ECO:0000256" key="3">
    <source>
        <dbReference type="ARBA" id="ARBA00023125"/>
    </source>
</evidence>
<reference evidence="6 7" key="1">
    <citation type="journal article" date="2021" name="Arch. Microbiol.">
        <title>Harenicola maris gen. nov., sp. nov. isolated from the Sea of Japan shallow sediments.</title>
        <authorList>
            <person name="Romanenko L.A."/>
            <person name="Kurilenko V.V."/>
            <person name="Chernysheva N.Y."/>
            <person name="Tekutyeva L.A."/>
            <person name="Velansky P.V."/>
            <person name="Svetashev V.I."/>
            <person name="Isaeva M.P."/>
        </authorList>
    </citation>
    <scope>NUCLEOTIDE SEQUENCE [LARGE SCALE GENOMIC DNA]</scope>
    <source>
        <strain evidence="6 7">KMM 3653</strain>
    </source>
</reference>
<comment type="caution">
    <text evidence="6">The sequence shown here is derived from an EMBL/GenBank/DDBJ whole genome shotgun (WGS) entry which is preliminary data.</text>
</comment>
<dbReference type="PROSITE" id="PS50931">
    <property type="entry name" value="HTH_LYSR"/>
    <property type="match status" value="1"/>
</dbReference>
<dbReference type="InterPro" id="IPR036388">
    <property type="entry name" value="WH-like_DNA-bd_sf"/>
</dbReference>
<feature type="domain" description="HTH lysR-type" evidence="5">
    <location>
        <begin position="3"/>
        <end position="60"/>
    </location>
</feature>
<dbReference type="Gene3D" id="1.10.10.10">
    <property type="entry name" value="Winged helix-like DNA-binding domain superfamily/Winged helix DNA-binding domain"/>
    <property type="match status" value="1"/>
</dbReference>